<evidence type="ECO:0000313" key="1">
    <source>
        <dbReference type="EMBL" id="MBN3547969.1"/>
    </source>
</evidence>
<dbReference type="Proteomes" id="UP001319060">
    <property type="component" value="Unassembled WGS sequence"/>
</dbReference>
<organism evidence="1 2">
    <name type="scientific">Fictibacillus barbaricus</name>
    <dbReference type="NCBI Taxonomy" id="182136"/>
    <lineage>
        <taxon>Bacteria</taxon>
        <taxon>Bacillati</taxon>
        <taxon>Bacillota</taxon>
        <taxon>Bacilli</taxon>
        <taxon>Bacillales</taxon>
        <taxon>Fictibacillaceae</taxon>
        <taxon>Fictibacillus</taxon>
    </lineage>
</organism>
<reference evidence="1 2" key="1">
    <citation type="submission" date="2021-01" db="EMBL/GenBank/DDBJ databases">
        <title>Genome Sequencing of Type Strains.</title>
        <authorList>
            <person name="Lemaire J.F."/>
            <person name="Inderbitzin P."/>
            <person name="Collins S.B."/>
            <person name="Wespe N."/>
            <person name="Knight-Connoni V."/>
        </authorList>
    </citation>
    <scope>NUCLEOTIDE SEQUENCE [LARGE SCALE GENOMIC DNA]</scope>
    <source>
        <strain evidence="1 2">DSM 14730</strain>
    </source>
</reference>
<gene>
    <name evidence="1" type="ORF">JYA64_21895</name>
</gene>
<accession>A0ABS2ZN30</accession>
<protein>
    <submittedName>
        <fullName evidence="1">Spore germination protein</fullName>
    </submittedName>
</protein>
<comment type="caution">
    <text evidence="1">The sequence shown here is derived from an EMBL/GenBank/DDBJ whole genome shotgun (WGS) entry which is preliminary data.</text>
</comment>
<dbReference type="EMBL" id="JAFHKS010000044">
    <property type="protein sequence ID" value="MBN3547969.1"/>
    <property type="molecule type" value="Genomic_DNA"/>
</dbReference>
<sequence>MVSLRSVVVPFLSPIIPFRIEEIKDTFYRTKLKTLLNTKHGYPE</sequence>
<proteinExistence type="predicted"/>
<keyword evidence="2" id="KW-1185">Reference proteome</keyword>
<name>A0ABS2ZN30_9BACL</name>
<evidence type="ECO:0000313" key="2">
    <source>
        <dbReference type="Proteomes" id="UP001319060"/>
    </source>
</evidence>